<accession>A0A7V2B1Y4</accession>
<gene>
    <name evidence="1" type="ORF">ENO59_09905</name>
</gene>
<protein>
    <submittedName>
        <fullName evidence="1">Uncharacterized protein</fullName>
    </submittedName>
</protein>
<dbReference type="InterPro" id="IPR029058">
    <property type="entry name" value="AB_hydrolase_fold"/>
</dbReference>
<dbReference type="EMBL" id="DSGB01000006">
    <property type="protein sequence ID" value="HER96812.1"/>
    <property type="molecule type" value="Genomic_DNA"/>
</dbReference>
<sequence>MPDVPSHGIRIRYDDQGQGEPALLFLPGWCASRRVFAELAALFPPDGLPDMQAVIALAQRYNLEFDMSQLPVIIREHNVQLG</sequence>
<organism evidence="1">
    <name type="scientific">Rhodothermus marinus</name>
    <name type="common">Rhodothermus obamensis</name>
    <dbReference type="NCBI Taxonomy" id="29549"/>
    <lineage>
        <taxon>Bacteria</taxon>
        <taxon>Pseudomonadati</taxon>
        <taxon>Rhodothermota</taxon>
        <taxon>Rhodothermia</taxon>
        <taxon>Rhodothermales</taxon>
        <taxon>Rhodothermaceae</taxon>
        <taxon>Rhodothermus</taxon>
    </lineage>
</organism>
<dbReference type="AlphaFoldDB" id="A0A7V2B1Y4"/>
<dbReference type="Gene3D" id="3.40.50.1820">
    <property type="entry name" value="alpha/beta hydrolase"/>
    <property type="match status" value="1"/>
</dbReference>
<name>A0A7V2B1Y4_RHOMR</name>
<evidence type="ECO:0000313" key="1">
    <source>
        <dbReference type="EMBL" id="HER96812.1"/>
    </source>
</evidence>
<reference evidence="1" key="1">
    <citation type="journal article" date="2020" name="mSystems">
        <title>Genome- and Community-Level Interaction Insights into Carbon Utilization and Element Cycling Functions of Hydrothermarchaeota in Hydrothermal Sediment.</title>
        <authorList>
            <person name="Zhou Z."/>
            <person name="Liu Y."/>
            <person name="Xu W."/>
            <person name="Pan J."/>
            <person name="Luo Z.H."/>
            <person name="Li M."/>
        </authorList>
    </citation>
    <scope>NUCLEOTIDE SEQUENCE [LARGE SCALE GENOMIC DNA]</scope>
    <source>
        <strain evidence="1">SpSt-143</strain>
    </source>
</reference>
<comment type="caution">
    <text evidence="1">The sequence shown here is derived from an EMBL/GenBank/DDBJ whole genome shotgun (WGS) entry which is preliminary data.</text>
</comment>
<dbReference type="SUPFAM" id="SSF53474">
    <property type="entry name" value="alpha/beta-Hydrolases"/>
    <property type="match status" value="1"/>
</dbReference>
<proteinExistence type="predicted"/>